<evidence type="ECO:0000313" key="3">
    <source>
        <dbReference type="Proteomes" id="UP000277582"/>
    </source>
</evidence>
<dbReference type="RefSeq" id="WP_125671518.1">
    <property type="nucleotide sequence ID" value="NZ_RCOS01000096.1"/>
</dbReference>
<gene>
    <name evidence="1" type="ORF">D6D85_08220</name>
    <name evidence="2" type="ORF">EF810_02430</name>
</gene>
<evidence type="ECO:0000313" key="4">
    <source>
        <dbReference type="Proteomes" id="UP000316217"/>
    </source>
</evidence>
<dbReference type="EMBL" id="RXII01000042">
    <property type="protein sequence ID" value="RZN62577.1"/>
    <property type="molecule type" value="Genomic_DNA"/>
</dbReference>
<dbReference type="Proteomes" id="UP000316217">
    <property type="component" value="Unassembled WGS sequence"/>
</dbReference>
<protein>
    <submittedName>
        <fullName evidence="1">Uncharacterized protein</fullName>
    </submittedName>
</protein>
<sequence length="78" mass="9491">MERSEGDIRVKFEIVEDSRDQMYKAFIRLYDGNRIGLQIYRTARTKEELLKMLKEMKDWPRWLGDPQDRLIREILSSL</sequence>
<organism evidence="1 3">
    <name type="scientific">Candidatus Methanodesulfokora washburnensis</name>
    <dbReference type="NCBI Taxonomy" id="2478471"/>
    <lineage>
        <taxon>Archaea</taxon>
        <taxon>Thermoproteota</taxon>
        <taxon>Candidatus Korarchaeia</taxon>
        <taxon>Candidatus Korarchaeia incertae sedis</taxon>
        <taxon>Candidatus Methanodesulfokora</taxon>
    </lineage>
</organism>
<keyword evidence="3" id="KW-1185">Reference proteome</keyword>
<accession>A0A3R9PEP7</accession>
<evidence type="ECO:0000313" key="2">
    <source>
        <dbReference type="EMBL" id="RZN62577.1"/>
    </source>
</evidence>
<name>A0A3R9PEP7_9CREN</name>
<comment type="caution">
    <text evidence="1">The sequence shown here is derived from an EMBL/GenBank/DDBJ whole genome shotgun (WGS) entry which is preliminary data.</text>
</comment>
<dbReference type="Proteomes" id="UP000277582">
    <property type="component" value="Unassembled WGS sequence"/>
</dbReference>
<dbReference type="EMBL" id="RCOS01000096">
    <property type="protein sequence ID" value="RSN74344.1"/>
    <property type="molecule type" value="Genomic_DNA"/>
</dbReference>
<reference evidence="2 4" key="2">
    <citation type="journal article" date="2019" name="Nat. Microbiol.">
        <title>Wide diversity of methane and short-chain alkane metabolisms in uncultured archaea.</title>
        <authorList>
            <person name="Borrel G."/>
            <person name="Adam P.S."/>
            <person name="McKay L.J."/>
            <person name="Chen L.X."/>
            <person name="Sierra-Garcia I.N."/>
            <person name="Sieber C.M."/>
            <person name="Letourneur Q."/>
            <person name="Ghozlane A."/>
            <person name="Andersen G.L."/>
            <person name="Li W.J."/>
            <person name="Hallam S.J."/>
            <person name="Muyzer G."/>
            <person name="de Oliveira V.M."/>
            <person name="Inskeep W.P."/>
            <person name="Banfield J.F."/>
            <person name="Gribaldo S."/>
        </authorList>
    </citation>
    <scope>NUCLEOTIDE SEQUENCE [LARGE SCALE GENOMIC DNA]</scope>
    <source>
        <strain evidence="2">NM4</strain>
    </source>
</reference>
<dbReference type="AlphaFoldDB" id="A0A3R9PEP7"/>
<evidence type="ECO:0000313" key="1">
    <source>
        <dbReference type="EMBL" id="RSN74344.1"/>
    </source>
</evidence>
<reference evidence="1 3" key="1">
    <citation type="submission" date="2018-10" db="EMBL/GenBank/DDBJ databases">
        <title>Co-occurring genomic capacity for anaerobic methane metabolism and dissimilatory sulfite reduction discovered in the Korarchaeota.</title>
        <authorList>
            <person name="Mckay L.J."/>
            <person name="Dlakic M."/>
            <person name="Fields M.W."/>
            <person name="Delmont T.O."/>
            <person name="Eren A.M."/>
            <person name="Jay Z.J."/>
            <person name="Klingelsmith K.B."/>
            <person name="Rusch D.B."/>
            <person name="Inskeep W.P."/>
        </authorList>
    </citation>
    <scope>NUCLEOTIDE SEQUENCE [LARGE SCALE GENOMIC DNA]</scope>
    <source>
        <strain evidence="1 3">MDKW</strain>
    </source>
</reference>
<proteinExistence type="predicted"/>